<dbReference type="Gene3D" id="3.40.50.1240">
    <property type="entry name" value="Phosphoglycerate mutase-like"/>
    <property type="match status" value="1"/>
</dbReference>
<accession>A0A0G1FTG6</accession>
<evidence type="ECO:0000256" key="1">
    <source>
        <dbReference type="ARBA" id="ARBA00006717"/>
    </source>
</evidence>
<dbReference type="AlphaFoldDB" id="A0A0G1FTG6"/>
<comment type="pathway">
    <text evidence="7">Carbohydrate degradation; glycolysis; pyruvate from D-glyceraldehyde 3-phosphate: step 3/5.</text>
</comment>
<feature type="binding site" evidence="5">
    <location>
        <begin position="21"/>
        <end position="22"/>
    </location>
    <ligand>
        <name>substrate</name>
    </ligand>
</feature>
<dbReference type="GO" id="GO:0004619">
    <property type="term" value="F:phosphoglycerate mutase activity"/>
    <property type="evidence" value="ECO:0007669"/>
    <property type="project" value="UniProtKB-EC"/>
</dbReference>
<feature type="binding site" evidence="5">
    <location>
        <begin position="156"/>
        <end position="157"/>
    </location>
    <ligand>
        <name>substrate</name>
    </ligand>
</feature>
<evidence type="ECO:0000256" key="6">
    <source>
        <dbReference type="PIRSR" id="PIRSR613078-3"/>
    </source>
</evidence>
<dbReference type="SMART" id="SM00855">
    <property type="entry name" value="PGAM"/>
    <property type="match status" value="1"/>
</dbReference>
<protein>
    <recommendedName>
        <fullName evidence="7">2,3-bisphosphoglycerate-dependent phosphoglycerate mutase</fullName>
        <ecNumber evidence="7">5.4.2.11</ecNumber>
    </recommendedName>
</protein>
<comment type="catalytic activity">
    <reaction evidence="7">
        <text>(2R)-2-phosphoglycerate = (2R)-3-phosphoglycerate</text>
        <dbReference type="Rhea" id="RHEA:15901"/>
        <dbReference type="ChEBI" id="CHEBI:58272"/>
        <dbReference type="ChEBI" id="CHEBI:58289"/>
        <dbReference type="EC" id="5.4.2.11"/>
    </reaction>
</comment>
<evidence type="ECO:0000256" key="2">
    <source>
        <dbReference type="ARBA" id="ARBA00023152"/>
    </source>
</evidence>
<gene>
    <name evidence="8" type="ORF">UV73_C0002G0030</name>
</gene>
<comment type="caution">
    <text evidence="8">The sequence shown here is derived from an EMBL/GenBank/DDBJ whole genome shotgun (WGS) entry which is preliminary data.</text>
</comment>
<evidence type="ECO:0000256" key="5">
    <source>
        <dbReference type="PIRSR" id="PIRSR613078-2"/>
    </source>
</evidence>
<dbReference type="CDD" id="cd07067">
    <property type="entry name" value="HP_PGM_like"/>
    <property type="match status" value="1"/>
</dbReference>
<reference evidence="8 9" key="1">
    <citation type="journal article" date="2015" name="Nature">
        <title>rRNA introns, odd ribosomes, and small enigmatic genomes across a large radiation of phyla.</title>
        <authorList>
            <person name="Brown C.T."/>
            <person name="Hug L.A."/>
            <person name="Thomas B.C."/>
            <person name="Sharon I."/>
            <person name="Castelle C.J."/>
            <person name="Singh A."/>
            <person name="Wilkins M.J."/>
            <person name="Williams K.H."/>
            <person name="Banfield J.F."/>
        </authorList>
    </citation>
    <scope>NUCLEOTIDE SEQUENCE [LARGE SCALE GENOMIC DNA]</scope>
</reference>
<feature type="binding site" evidence="5">
    <location>
        <begin position="112"/>
        <end position="113"/>
    </location>
    <ligand>
        <name>substrate</name>
    </ligand>
</feature>
<feature type="site" description="Transition state stabilizer" evidence="6">
    <location>
        <position position="155"/>
    </location>
</feature>
<dbReference type="PANTHER" id="PTHR11931">
    <property type="entry name" value="PHOSPHOGLYCERATE MUTASE"/>
    <property type="match status" value="1"/>
</dbReference>
<dbReference type="Proteomes" id="UP000034894">
    <property type="component" value="Unassembled WGS sequence"/>
</dbReference>
<dbReference type="UniPathway" id="UPA00109">
    <property type="reaction ID" value="UER00186"/>
</dbReference>
<dbReference type="InterPro" id="IPR029033">
    <property type="entry name" value="His_PPase_superfam"/>
</dbReference>
<feature type="binding site" evidence="5">
    <location>
        <position position="58"/>
    </location>
    <ligand>
        <name>substrate</name>
    </ligand>
</feature>
<dbReference type="Pfam" id="PF00300">
    <property type="entry name" value="His_Phos_1"/>
    <property type="match status" value="1"/>
</dbReference>
<dbReference type="InterPro" id="IPR013078">
    <property type="entry name" value="His_Pase_superF_clade-1"/>
</dbReference>
<dbReference type="InterPro" id="IPR005952">
    <property type="entry name" value="Phosphogly_mut1"/>
</dbReference>
<evidence type="ECO:0000313" key="8">
    <source>
        <dbReference type="EMBL" id="KKS98316.1"/>
    </source>
</evidence>
<sequence>MSNLALVRHGESEWNAKGLWTGWTDIGLSEKGRDEARMAGRKLSGIGFHHGFTSDLSRAWQTLELIKETLKMQNMPTSRHPEFKERHYGIYTGQNKWQIKKKIGEKNFRELRRGWDVPIPEGETLKDVYVRVVRGFENYLLPEIGKNRNLILSAHGNSIRALIKHLENIPDNLISEVEVATGEVIIYILSESGKVINKEKR</sequence>
<dbReference type="EC" id="5.4.2.11" evidence="7"/>
<comment type="function">
    <text evidence="7">Catalyzes the interconversion of 2-phosphoglycerate and 3-phosphoglycerate.</text>
</comment>
<dbReference type="PROSITE" id="PS00175">
    <property type="entry name" value="PG_MUTASE"/>
    <property type="match status" value="1"/>
</dbReference>
<dbReference type="InterPro" id="IPR001345">
    <property type="entry name" value="PG/BPGM_mutase_AS"/>
</dbReference>
<evidence type="ECO:0000256" key="3">
    <source>
        <dbReference type="ARBA" id="ARBA00023235"/>
    </source>
</evidence>
<feature type="active site" description="Tele-phosphohistidine intermediate" evidence="4">
    <location>
        <position position="9"/>
    </location>
</feature>
<evidence type="ECO:0000256" key="4">
    <source>
        <dbReference type="PIRSR" id="PIRSR613078-1"/>
    </source>
</evidence>
<dbReference type="NCBIfam" id="TIGR01258">
    <property type="entry name" value="pgm_1"/>
    <property type="match status" value="1"/>
</dbReference>
<keyword evidence="2" id="KW-0324">Glycolysis</keyword>
<dbReference type="EMBL" id="LCFP01000002">
    <property type="protein sequence ID" value="KKS98316.1"/>
    <property type="molecule type" value="Genomic_DNA"/>
</dbReference>
<dbReference type="GO" id="GO:0006096">
    <property type="term" value="P:glycolytic process"/>
    <property type="evidence" value="ECO:0007669"/>
    <property type="project" value="UniProtKB-UniPathway"/>
</dbReference>
<feature type="binding site" evidence="5">
    <location>
        <begin position="85"/>
        <end position="88"/>
    </location>
    <ligand>
        <name>substrate</name>
    </ligand>
</feature>
<name>A0A0G1FTG6_9BACT</name>
<feature type="binding site" evidence="5">
    <location>
        <position position="96"/>
    </location>
    <ligand>
        <name>substrate</name>
    </ligand>
</feature>
<dbReference type="PIRSF" id="PIRSF000709">
    <property type="entry name" value="6PFK_2-Ptase"/>
    <property type="match status" value="1"/>
</dbReference>
<organism evidence="8 9">
    <name type="scientific">Candidatus Gottesmanbacteria bacterium GW2011_GWA2_43_14</name>
    <dbReference type="NCBI Taxonomy" id="1618443"/>
    <lineage>
        <taxon>Bacteria</taxon>
        <taxon>Candidatus Gottesmaniibacteriota</taxon>
    </lineage>
</organism>
<dbReference type="SUPFAM" id="SSF53254">
    <property type="entry name" value="Phosphoglycerate mutase-like"/>
    <property type="match status" value="1"/>
</dbReference>
<comment type="similarity">
    <text evidence="1">Belongs to the phosphoglycerate mutase family. BPG-dependent PGAM subfamily.</text>
</comment>
<dbReference type="PATRIC" id="fig|1618443.3.peg.307"/>
<feature type="active site" description="Proton donor/acceptor" evidence="4">
    <location>
        <position position="85"/>
    </location>
</feature>
<keyword evidence="3" id="KW-0413">Isomerase</keyword>
<proteinExistence type="inferred from homology"/>
<evidence type="ECO:0000256" key="7">
    <source>
        <dbReference type="RuleBase" id="RU004512"/>
    </source>
</evidence>
<feature type="binding site" evidence="5">
    <location>
        <begin position="8"/>
        <end position="15"/>
    </location>
    <ligand>
        <name>substrate</name>
    </ligand>
</feature>
<dbReference type="STRING" id="1618443.UV73_C0002G0030"/>
<evidence type="ECO:0000313" key="9">
    <source>
        <dbReference type="Proteomes" id="UP000034894"/>
    </source>
</evidence>